<feature type="transmembrane region" description="Helical" evidence="1">
    <location>
        <begin position="36"/>
        <end position="56"/>
    </location>
</feature>
<keyword evidence="1" id="KW-0812">Transmembrane</keyword>
<keyword evidence="1" id="KW-0472">Membrane</keyword>
<proteinExistence type="predicted"/>
<name>A0ABR2K3W7_9EUKA</name>
<keyword evidence="3" id="KW-1185">Reference proteome</keyword>
<comment type="caution">
    <text evidence="2">The sequence shown here is derived from an EMBL/GenBank/DDBJ whole genome shotgun (WGS) entry which is preliminary data.</text>
</comment>
<evidence type="ECO:0000256" key="1">
    <source>
        <dbReference type="SAM" id="Phobius"/>
    </source>
</evidence>
<evidence type="ECO:0000313" key="2">
    <source>
        <dbReference type="EMBL" id="KAK8885468.1"/>
    </source>
</evidence>
<protein>
    <submittedName>
        <fullName evidence="2">Uncharacterized protein</fullName>
    </submittedName>
</protein>
<evidence type="ECO:0000313" key="3">
    <source>
        <dbReference type="Proteomes" id="UP001470230"/>
    </source>
</evidence>
<reference evidence="2 3" key="1">
    <citation type="submission" date="2024-04" db="EMBL/GenBank/DDBJ databases">
        <title>Tritrichomonas musculus Genome.</title>
        <authorList>
            <person name="Alves-Ferreira E."/>
            <person name="Grigg M."/>
            <person name="Lorenzi H."/>
            <person name="Galac M."/>
        </authorList>
    </citation>
    <scope>NUCLEOTIDE SEQUENCE [LARGE SCALE GENOMIC DNA]</scope>
    <source>
        <strain evidence="2 3">EAF2021</strain>
    </source>
</reference>
<gene>
    <name evidence="2" type="ORF">M9Y10_040917</name>
</gene>
<sequence>MESDKPQSRPSSRISKRNSVARALQRRQMVQKINRFRYISIISLFLTSIICFFKDWSRKKFLFFDHAMYLSFFLVRSLKIYIEYRIQSQQFISLWEILWKSPNFHSLLFEMSLYISRINSFLFIVESILYSFRKVNHFISVEVAPLMKLNDANSIQKVTEKISKSQSLKFAESLIQFCYLPYLLFIVFTKHSGRAFLSTLVNIFVYSPFLYIYDQNFNSFWNAINYTATGYILDNSTKKSGKMLSKILDYFRQFIDLIAVCYPYKYQ</sequence>
<accession>A0ABR2K3W7</accession>
<keyword evidence="1" id="KW-1133">Transmembrane helix</keyword>
<dbReference type="Proteomes" id="UP001470230">
    <property type="component" value="Unassembled WGS sequence"/>
</dbReference>
<organism evidence="2 3">
    <name type="scientific">Tritrichomonas musculus</name>
    <dbReference type="NCBI Taxonomy" id="1915356"/>
    <lineage>
        <taxon>Eukaryota</taxon>
        <taxon>Metamonada</taxon>
        <taxon>Parabasalia</taxon>
        <taxon>Tritrichomonadida</taxon>
        <taxon>Tritrichomonadidae</taxon>
        <taxon>Tritrichomonas</taxon>
    </lineage>
</organism>
<dbReference type="EMBL" id="JAPFFF010000007">
    <property type="protein sequence ID" value="KAK8885468.1"/>
    <property type="molecule type" value="Genomic_DNA"/>
</dbReference>